<feature type="compositionally biased region" description="Basic and acidic residues" evidence="1">
    <location>
        <begin position="102"/>
        <end position="124"/>
    </location>
</feature>
<reference evidence="3 4" key="1">
    <citation type="submission" date="2021-06" db="EMBL/GenBank/DDBJ databases">
        <title>Faecalicatena sp. nov. isolated from porcine feces.</title>
        <authorList>
            <person name="Oh B.S."/>
            <person name="Lee J.H."/>
        </authorList>
    </citation>
    <scope>NUCLEOTIDE SEQUENCE [LARGE SCALE GENOMIC DNA]</scope>
    <source>
        <strain evidence="3 4">AGMB00832</strain>
    </source>
</reference>
<organism evidence="3 4">
    <name type="scientific">Faecalicatena faecalis</name>
    <dbReference type="NCBI Taxonomy" id="2726362"/>
    <lineage>
        <taxon>Bacteria</taxon>
        <taxon>Bacillati</taxon>
        <taxon>Bacillota</taxon>
        <taxon>Clostridia</taxon>
        <taxon>Lachnospirales</taxon>
        <taxon>Lachnospiraceae</taxon>
        <taxon>Faecalicatena</taxon>
    </lineage>
</organism>
<feature type="region of interest" description="Disordered" evidence="1">
    <location>
        <begin position="157"/>
        <end position="189"/>
    </location>
</feature>
<feature type="transmembrane region" description="Helical" evidence="2">
    <location>
        <begin position="71"/>
        <end position="91"/>
    </location>
</feature>
<keyword evidence="4" id="KW-1185">Reference proteome</keyword>
<keyword evidence="2" id="KW-0472">Membrane</keyword>
<dbReference type="InterPro" id="IPR019198">
    <property type="entry name" value="Beta_propeller_containing"/>
</dbReference>
<feature type="region of interest" description="Disordered" evidence="1">
    <location>
        <begin position="1"/>
        <end position="47"/>
    </location>
</feature>
<comment type="caution">
    <text evidence="3">The sequence shown here is derived from an EMBL/GenBank/DDBJ whole genome shotgun (WGS) entry which is preliminary data.</text>
</comment>
<evidence type="ECO:0000313" key="3">
    <source>
        <dbReference type="EMBL" id="MBU3876499.1"/>
    </source>
</evidence>
<sequence>MSLVGADNTQKGDQIETQATEEQLEEKLKEKMAAESEDVEIPDSLKPENIEKMLQEKSENQSVQKRRWRPLYTAAAAAACCVLIIGIAVVGNRSGQKQADLMSKKDVKTDHAGETADTGKHTKDQAMPADMRIASAKDYDEIYQYIKAEKESQEAAARSYEGGQFDEKRSDDSAVSGESSEKAVMDAAAGSAESVKSDLNVADTGSSYSDTNIREEGVGEGDIVKTDGKHLFILNGQKIQIVDIQSKEMKALSTIRLDDDQYISELYVKDDRLIIVYTKSEYEEGDNEYNGIYKQYTSALTYDISNPEKPKDLGEITQSGNFYTMRQVGDYVYLFSNFYADVQAARKDTGAYIPEINGKILDSGNILLPPYARGNQYTVVSSFSLKDPDKKTDSKAVFGSAGLIYVSNDNIYVCEAYYDSKDSDVTQTCIRKVAYKDGKLEAVGQTRIDGTLNDSFSIDEYKGNLRLVTTVSSTGGGAFPIVIMDDVAKIGDMASKDSNTLYILDENLEELSRLEGLAKDEQVYSARFMGDTGYVVTYKQVDPLFSIDLSDPKKPEVLGELKIPGFSDYLHPYGDHLLLGIGMDVDETGTTTNGVKLSMFDSSDPEDVKEIQKYVMEDTYSTNVSYNYKAVLISTDKNLIGFSAYGKGQYYYLFSYDEKKGFECIFERELNGYSEGRGIYSGDTFYLIAGNTVESYTMDKFEKIDDIVL</sequence>
<gene>
    <name evidence="3" type="ORF">HGO97_011820</name>
</gene>
<evidence type="ECO:0000313" key="4">
    <source>
        <dbReference type="Proteomes" id="UP000723714"/>
    </source>
</evidence>
<accession>A0ABS6D4H5</accession>
<evidence type="ECO:0000256" key="2">
    <source>
        <dbReference type="SAM" id="Phobius"/>
    </source>
</evidence>
<feature type="compositionally biased region" description="Basic and acidic residues" evidence="1">
    <location>
        <begin position="25"/>
        <end position="34"/>
    </location>
</feature>
<protein>
    <submittedName>
        <fullName evidence="3">Beta-propeller domain-containing protein</fullName>
    </submittedName>
</protein>
<dbReference type="Pfam" id="PF09826">
    <property type="entry name" value="Beta_propel"/>
    <property type="match status" value="1"/>
</dbReference>
<proteinExistence type="predicted"/>
<evidence type="ECO:0000256" key="1">
    <source>
        <dbReference type="SAM" id="MobiDB-lite"/>
    </source>
</evidence>
<dbReference type="EMBL" id="JABACJ020000010">
    <property type="protein sequence ID" value="MBU3876499.1"/>
    <property type="molecule type" value="Genomic_DNA"/>
</dbReference>
<feature type="region of interest" description="Disordered" evidence="1">
    <location>
        <begin position="95"/>
        <end position="130"/>
    </location>
</feature>
<keyword evidence="2" id="KW-1133">Transmembrane helix</keyword>
<name>A0ABS6D4H5_9FIRM</name>
<dbReference type="RefSeq" id="WP_216241899.1">
    <property type="nucleotide sequence ID" value="NZ_JABACJ020000010.1"/>
</dbReference>
<keyword evidence="2" id="KW-0812">Transmembrane</keyword>
<dbReference type="Proteomes" id="UP000723714">
    <property type="component" value="Unassembled WGS sequence"/>
</dbReference>